<accession>A0ABR1W4S5</accession>
<comment type="caution">
    <text evidence="3">The sequence shown here is derived from an EMBL/GenBank/DDBJ whole genome shotgun (WGS) entry which is preliminary data.</text>
</comment>
<dbReference type="CDD" id="cd11524">
    <property type="entry name" value="SYLF"/>
    <property type="match status" value="1"/>
</dbReference>
<evidence type="ECO:0000259" key="2">
    <source>
        <dbReference type="Pfam" id="PF04366"/>
    </source>
</evidence>
<evidence type="ECO:0000313" key="4">
    <source>
        <dbReference type="Proteomes" id="UP001446871"/>
    </source>
</evidence>
<dbReference type="InterPro" id="IPR007461">
    <property type="entry name" value="Ysc84_actin-binding"/>
</dbReference>
<name>A0ABR1W4S5_9PEZI</name>
<dbReference type="Proteomes" id="UP001446871">
    <property type="component" value="Unassembled WGS sequence"/>
</dbReference>
<dbReference type="EMBL" id="JAQQWM010000002">
    <property type="protein sequence ID" value="KAK8078511.1"/>
    <property type="molecule type" value="Genomic_DNA"/>
</dbReference>
<reference evidence="3 4" key="1">
    <citation type="submission" date="2023-01" db="EMBL/GenBank/DDBJ databases">
        <title>Analysis of 21 Apiospora genomes using comparative genomics revels a genus with tremendous synthesis potential of carbohydrate active enzymes and secondary metabolites.</title>
        <authorList>
            <person name="Sorensen T."/>
        </authorList>
    </citation>
    <scope>NUCLEOTIDE SEQUENCE [LARGE SCALE GENOMIC DNA]</scope>
    <source>
        <strain evidence="3 4">CBS 83171</strain>
    </source>
</reference>
<gene>
    <name evidence="3" type="ORF">PG996_004681</name>
</gene>
<keyword evidence="4" id="KW-1185">Reference proteome</keyword>
<dbReference type="InterPro" id="IPR051702">
    <property type="entry name" value="SH3_domain_YSC84-like"/>
</dbReference>
<feature type="compositionally biased region" description="Low complexity" evidence="1">
    <location>
        <begin position="77"/>
        <end position="90"/>
    </location>
</feature>
<organism evidence="3 4">
    <name type="scientific">Apiospora saccharicola</name>
    <dbReference type="NCBI Taxonomy" id="335842"/>
    <lineage>
        <taxon>Eukaryota</taxon>
        <taxon>Fungi</taxon>
        <taxon>Dikarya</taxon>
        <taxon>Ascomycota</taxon>
        <taxon>Pezizomycotina</taxon>
        <taxon>Sordariomycetes</taxon>
        <taxon>Xylariomycetidae</taxon>
        <taxon>Amphisphaeriales</taxon>
        <taxon>Apiosporaceae</taxon>
        <taxon>Apiospora</taxon>
    </lineage>
</organism>
<evidence type="ECO:0000256" key="1">
    <source>
        <dbReference type="SAM" id="MobiDB-lite"/>
    </source>
</evidence>
<feature type="region of interest" description="Disordered" evidence="1">
    <location>
        <begin position="55"/>
        <end position="90"/>
    </location>
</feature>
<feature type="domain" description="Ysc84 actin-binding" evidence="2">
    <location>
        <begin position="335"/>
        <end position="459"/>
    </location>
</feature>
<proteinExistence type="predicted"/>
<sequence length="482" mass="50379">MTMQGRGAAPPSCEGSVTAQQFHTNFPVSHTDNTYAAPSRAEKQDLTAALLRSPFQQTGDGYSPPSSQSATTEYPRSSSVSLVSPVSTMSPPFTSTMQKQQYQPELGPMSPQQILSPTVPSLAAEQQIRPTSPLRMHPVFPDTPATAGPATQQLYDVPLLRRPVPPRQASGPAHLQRPIGLVDQGSTPSRPILTPSLTALDRTKTSSSGSSSLQQYASKLHSTAAMDKECVKARKILESFLGGDEAKPIPARSSKSTHLQIPDAVVQQAHGLVMYTVVRAGLNLSGSRGSGVVLARLPVHTIPTGGASADTASMSTNASSAFRRWSGPSAFSVYGAGASLIGGFDVSESVCVLNSAEAVSAFHDGTTSRGGAELGSYQRTVQRGRGGTLAVTPGPTAGGTPIDLSGEVPPIWIYTKTRGLYLGGSVDGTVFSEKRDVNESFYDEPGITPDCILRGNVRPEFRGAAGSVLGGITALGFGDLGE</sequence>
<dbReference type="Pfam" id="PF04366">
    <property type="entry name" value="Ysc84"/>
    <property type="match status" value="1"/>
</dbReference>
<feature type="region of interest" description="Disordered" evidence="1">
    <location>
        <begin position="165"/>
        <end position="212"/>
    </location>
</feature>
<dbReference type="PANTHER" id="PTHR15629:SF8">
    <property type="entry name" value="DUF500 DOMAIN PROTEIN (AFU_ORTHOLOGUE AFUA_5G07310)"/>
    <property type="match status" value="1"/>
</dbReference>
<dbReference type="PANTHER" id="PTHR15629">
    <property type="entry name" value="SH3YL1 PROTEIN"/>
    <property type="match status" value="1"/>
</dbReference>
<evidence type="ECO:0000313" key="3">
    <source>
        <dbReference type="EMBL" id="KAK8078511.1"/>
    </source>
</evidence>
<feature type="compositionally biased region" description="Polar residues" evidence="1">
    <location>
        <begin position="55"/>
        <end position="76"/>
    </location>
</feature>
<protein>
    <recommendedName>
        <fullName evidence="2">Ysc84 actin-binding domain-containing protein</fullName>
    </recommendedName>
</protein>